<feature type="region of interest" description="Disordered" evidence="11">
    <location>
        <begin position="1"/>
        <end position="105"/>
    </location>
</feature>
<feature type="domain" description="PHD-type" evidence="12">
    <location>
        <begin position="345"/>
        <end position="403"/>
    </location>
</feature>
<keyword evidence="4" id="KW-0677">Repeat</keyword>
<evidence type="ECO:0000259" key="14">
    <source>
        <dbReference type="PROSITE" id="PS51061"/>
    </source>
</evidence>
<dbReference type="Gene3D" id="3.30.1370.50">
    <property type="entry name" value="R3H-like domain"/>
    <property type="match status" value="1"/>
</dbReference>
<feature type="compositionally biased region" description="Basic residues" evidence="11">
    <location>
        <begin position="204"/>
        <end position="213"/>
    </location>
</feature>
<keyword evidence="6" id="KW-0862">Zinc</keyword>
<dbReference type="PANTHER" id="PTHR12360">
    <property type="entry name" value="NUCLEAR TRANSCRIPTION FACTOR, X-BOX BINDING 1 NFX1"/>
    <property type="match status" value="1"/>
</dbReference>
<evidence type="ECO:0000256" key="7">
    <source>
        <dbReference type="ARBA" id="ARBA00023015"/>
    </source>
</evidence>
<evidence type="ECO:0000259" key="13">
    <source>
        <dbReference type="PROSITE" id="PS50089"/>
    </source>
</evidence>
<dbReference type="SMART" id="SM00393">
    <property type="entry name" value="R3H"/>
    <property type="match status" value="1"/>
</dbReference>
<evidence type="ECO:0000256" key="11">
    <source>
        <dbReference type="SAM" id="MobiDB-lite"/>
    </source>
</evidence>
<feature type="region of interest" description="Disordered" evidence="11">
    <location>
        <begin position="184"/>
        <end position="219"/>
    </location>
</feature>
<evidence type="ECO:0000256" key="10">
    <source>
        <dbReference type="PROSITE-ProRule" id="PRU00175"/>
    </source>
</evidence>
<feature type="domain" description="R3H" evidence="14">
    <location>
        <begin position="1002"/>
        <end position="1070"/>
    </location>
</feature>
<protein>
    <recommendedName>
        <fullName evidence="17">Transcriptional repressor NF-X1</fullName>
    </recommendedName>
</protein>
<evidence type="ECO:0000256" key="3">
    <source>
        <dbReference type="ARBA" id="ARBA00022723"/>
    </source>
</evidence>
<dbReference type="InterPro" id="IPR034078">
    <property type="entry name" value="NFX1_fam"/>
</dbReference>
<comment type="caution">
    <text evidence="15">The sequence shown here is derived from an EMBL/GenBank/DDBJ whole genome shotgun (WGS) entry which is preliminary data.</text>
</comment>
<evidence type="ECO:0000256" key="6">
    <source>
        <dbReference type="ARBA" id="ARBA00022833"/>
    </source>
</evidence>
<dbReference type="InterPro" id="IPR001374">
    <property type="entry name" value="R3H_dom"/>
</dbReference>
<dbReference type="PROSITE" id="PS50089">
    <property type="entry name" value="ZF_RING_2"/>
    <property type="match status" value="1"/>
</dbReference>
<evidence type="ECO:0000256" key="1">
    <source>
        <dbReference type="ARBA" id="ARBA00004123"/>
    </source>
</evidence>
<keyword evidence="3" id="KW-0479">Metal-binding</keyword>
<evidence type="ECO:0000313" key="15">
    <source>
        <dbReference type="EMBL" id="CAH3015142.1"/>
    </source>
</evidence>
<proteinExistence type="inferred from homology"/>
<dbReference type="Pfam" id="PF01422">
    <property type="entry name" value="zf-NF-X1"/>
    <property type="match status" value="9"/>
</dbReference>
<keyword evidence="16" id="KW-1185">Reference proteome</keyword>
<keyword evidence="5 10" id="KW-0863">Zinc-finger</keyword>
<dbReference type="PROSITE" id="PS51061">
    <property type="entry name" value="R3H"/>
    <property type="match status" value="1"/>
</dbReference>
<comment type="similarity">
    <text evidence="2">Belongs to the NFX1 family.</text>
</comment>
<dbReference type="CDD" id="cd16696">
    <property type="entry name" value="RING-CH-C4HC3_NFX1"/>
    <property type="match status" value="1"/>
</dbReference>
<accession>A0ABN8LDI2</accession>
<organism evidence="15 16">
    <name type="scientific">Porites evermanni</name>
    <dbReference type="NCBI Taxonomy" id="104178"/>
    <lineage>
        <taxon>Eukaryota</taxon>
        <taxon>Metazoa</taxon>
        <taxon>Cnidaria</taxon>
        <taxon>Anthozoa</taxon>
        <taxon>Hexacorallia</taxon>
        <taxon>Scleractinia</taxon>
        <taxon>Fungiina</taxon>
        <taxon>Poritidae</taxon>
        <taxon>Porites</taxon>
    </lineage>
</organism>
<dbReference type="Proteomes" id="UP001159427">
    <property type="component" value="Unassembled WGS sequence"/>
</dbReference>
<feature type="domain" description="RING-type" evidence="13">
    <location>
        <begin position="348"/>
        <end position="401"/>
    </location>
</feature>
<reference evidence="15 16" key="1">
    <citation type="submission" date="2022-05" db="EMBL/GenBank/DDBJ databases">
        <authorList>
            <consortium name="Genoscope - CEA"/>
            <person name="William W."/>
        </authorList>
    </citation>
    <scope>NUCLEOTIDE SEQUENCE [LARGE SCALE GENOMIC DNA]</scope>
</reference>
<evidence type="ECO:0000256" key="5">
    <source>
        <dbReference type="ARBA" id="ARBA00022771"/>
    </source>
</evidence>
<keyword evidence="7" id="KW-0805">Transcription regulation</keyword>
<dbReference type="SUPFAM" id="SSF82708">
    <property type="entry name" value="R3H domain"/>
    <property type="match status" value="1"/>
</dbReference>
<evidence type="ECO:0000256" key="4">
    <source>
        <dbReference type="ARBA" id="ARBA00022737"/>
    </source>
</evidence>
<dbReference type="PROSITE" id="PS50016">
    <property type="entry name" value="ZF_PHD_2"/>
    <property type="match status" value="1"/>
</dbReference>
<evidence type="ECO:0000256" key="2">
    <source>
        <dbReference type="ARBA" id="ARBA00007269"/>
    </source>
</evidence>
<dbReference type="InterPro" id="IPR001841">
    <property type="entry name" value="Znf_RING"/>
</dbReference>
<dbReference type="CDD" id="cd06008">
    <property type="entry name" value="NF-X1-zinc-finger"/>
    <property type="match status" value="7"/>
</dbReference>
<dbReference type="EMBL" id="CALNXI010000019">
    <property type="protein sequence ID" value="CAH3015142.1"/>
    <property type="molecule type" value="Genomic_DNA"/>
</dbReference>
<dbReference type="InterPro" id="IPR000967">
    <property type="entry name" value="Znf_NFX1"/>
</dbReference>
<dbReference type="SMART" id="SM00438">
    <property type="entry name" value="ZnF_NFX"/>
    <property type="match status" value="9"/>
</dbReference>
<evidence type="ECO:0000256" key="9">
    <source>
        <dbReference type="ARBA" id="ARBA00023242"/>
    </source>
</evidence>
<dbReference type="InterPro" id="IPR036867">
    <property type="entry name" value="R3H_dom_sf"/>
</dbReference>
<evidence type="ECO:0000256" key="8">
    <source>
        <dbReference type="ARBA" id="ARBA00023163"/>
    </source>
</evidence>
<comment type="subcellular location">
    <subcellularLocation>
        <location evidence="1">Nucleus</location>
    </subcellularLocation>
</comment>
<dbReference type="InterPro" id="IPR019787">
    <property type="entry name" value="Znf_PHD-finger"/>
</dbReference>
<feature type="compositionally biased region" description="Basic residues" evidence="11">
    <location>
        <begin position="81"/>
        <end position="97"/>
    </location>
</feature>
<keyword evidence="9" id="KW-0539">Nucleus</keyword>
<dbReference type="SUPFAM" id="SSF57850">
    <property type="entry name" value="RING/U-box"/>
    <property type="match status" value="1"/>
</dbReference>
<dbReference type="PANTHER" id="PTHR12360:SF12">
    <property type="entry name" value="TRANSCRIPTIONAL REPRESSOR NF-X1"/>
    <property type="match status" value="1"/>
</dbReference>
<feature type="compositionally biased region" description="Polar residues" evidence="11">
    <location>
        <begin position="17"/>
        <end position="35"/>
    </location>
</feature>
<keyword evidence="8" id="KW-0804">Transcription</keyword>
<dbReference type="Pfam" id="PF01424">
    <property type="entry name" value="R3H"/>
    <property type="match status" value="1"/>
</dbReference>
<sequence>MSEEDSCTGSVVELEQGSESEVSRASTASGNSQVTRIRRSQFEGRRLQGRQKSQQDRLLATATGEKHTTAKGSKPGSVHPRGSKRGQVKDHHKRSNRGHYEKGNDWLGIKTDQDVTLGACYGGDPSLLTAQLVQWEFKPITGDKNDKETFQEAVTDVHAICPPGLMHEDVGQCSRSTATEGLHVDFKGGAPRNIKETGWAQGNKRQRPRRGRHSAYGTKDKYHGNEAEALMYTYSHEKSDPSTEREVNNKYLVKSNFQSGVKVPYSSKHVDSFEHTESNDKLDIRKNKSKGSNGEAIMGKDKRKVNKRNIDYRRQKTDVLRALSHLNPTTSAQASVLIEQLRNETYECMVCCEKVRCSAAVWSCQSCYHVFHLGCIRRWAKCSATAGKEGETGGWRCPGCQNIAQEIPAVYKCFCGKVTDPEWKRREGLTPHSCGELCRKNRELQCPHQCNQLCHPGPCPSCPVMITKQCSCGKTNNPVRCGQQTTAISCKEVCNKMLNCYTHRCTRICHPDRCGNCQVNVLQTCYCGKQKRVALCGTGDPGCNITDRKSGYFSCKGKCLRVLDCGNHHCEETCHQGVCCECPVKPSLVFSCPCGKTSLSDILGNDHARTSCLDPVPTCKSTCDKILPCSPEITAEGNQNGSSEEHRCKNKCHLGDCGPCDGLAKVRCRCGKNVKEIPCVESELEEFTCDQRCNKKKHCGRHRCNQKCCVDTQHRCELVCGKQLRCGHHKCLEPCHAGYCPPCLMSGFDELACNCGATVLYPPIPCGTQPPECDKPCSRTHACSHPVIHNCHSEDVCPPCTVLTEKKCMGDHEVRRSIPCHVKDISCGNVCRKLLKCGHKCQKVCHKPPCLGPDEKCVQPCELKRNVCGHPCSAPCHPYLECPELPCQAKVSVNCKCGRRSESLPCLQGGEKVVVAQAYQRIATEVLANKMRDLQIGQTVDISSILNVDDKKTRHIECDDACALHERNRRLAEALNIENADRSPYQTVRFSPFLVAEAKQNLSFLKSVEVALENLVRTTLKMSRSQRSYSFPPMNSNQRRFIHEIAVYYNCSSRSYDQEPKRNTVVTATRDSHVPPVKLSFQIERELNPHPPQPIPFLPSRVEKPSRKPVTVWVAF</sequence>
<name>A0ABN8LDI2_9CNID</name>
<gene>
    <name evidence="15" type="ORF">PEVE_00012249</name>
</gene>
<evidence type="ECO:0000259" key="12">
    <source>
        <dbReference type="PROSITE" id="PS50016"/>
    </source>
</evidence>
<evidence type="ECO:0008006" key="17">
    <source>
        <dbReference type="Google" id="ProtNLM"/>
    </source>
</evidence>
<evidence type="ECO:0000313" key="16">
    <source>
        <dbReference type="Proteomes" id="UP001159427"/>
    </source>
</evidence>